<evidence type="ECO:0000313" key="3">
    <source>
        <dbReference type="EMBL" id="ONF43087.1"/>
    </source>
</evidence>
<sequence length="331" mass="35081">MNRAPYLGALALLLSLPLPGRAELRALDDPGLAEITGQGGVTLELETRLTLDRLTWTDEGALSVNGLRLSGPGDTSLDNLKITVDLAGDGEVLSHGFSEIARRAAAGQLDTADPDVAAALAEYALPGGFGRAFGAGDLVLHLGAIDYGDPTRLADFLRAVDFELAMDRVVTAGTEGNTDLFSDVLLQGYLGPTDLVVRNRASQTRTLANGNQVSGAELELDTHFEISDGHLNWDAADLILLFNFAAVRIEGLQIHNRRGDDTLGHFGMAHATAKLSRGTSAVSGHDGLSVHEVEFRGDIDMPVFKVGGTSIGNVQFTDFAITDTTMMVYGH</sequence>
<dbReference type="AlphaFoldDB" id="A0A1V2DR11"/>
<feature type="domain" description="DUF6160" evidence="2">
    <location>
        <begin position="10"/>
        <end position="87"/>
    </location>
</feature>
<dbReference type="Pfam" id="PF19657">
    <property type="entry name" value="DUF6160"/>
    <property type="match status" value="1"/>
</dbReference>
<proteinExistence type="predicted"/>
<protein>
    <recommendedName>
        <fullName evidence="2">DUF6160 domain-containing protein</fullName>
    </recommendedName>
</protein>
<evidence type="ECO:0000256" key="1">
    <source>
        <dbReference type="SAM" id="SignalP"/>
    </source>
</evidence>
<dbReference type="RefSeq" id="WP_076724565.1">
    <property type="nucleotide sequence ID" value="NZ_MSCW01000007.1"/>
</dbReference>
<dbReference type="InterPro" id="IPR046158">
    <property type="entry name" value="DUF6160"/>
</dbReference>
<name>A0A1V2DR11_9GAMM</name>
<dbReference type="Proteomes" id="UP000189339">
    <property type="component" value="Unassembled WGS sequence"/>
</dbReference>
<keyword evidence="1" id="KW-0732">Signal</keyword>
<comment type="caution">
    <text evidence="3">The sequence shown here is derived from an EMBL/GenBank/DDBJ whole genome shotgun (WGS) entry which is preliminary data.</text>
</comment>
<reference evidence="3 4" key="1">
    <citation type="submission" date="2016-12" db="EMBL/GenBank/DDBJ databases">
        <title>Marinobacter lutaoensis whole genome sequencing.</title>
        <authorList>
            <person name="Verma A."/>
            <person name="Krishnamurthi S."/>
        </authorList>
    </citation>
    <scope>NUCLEOTIDE SEQUENCE [LARGE SCALE GENOMIC DNA]</scope>
    <source>
        <strain evidence="3 4">T5054</strain>
    </source>
</reference>
<evidence type="ECO:0000259" key="2">
    <source>
        <dbReference type="Pfam" id="PF19657"/>
    </source>
</evidence>
<keyword evidence="4" id="KW-1185">Reference proteome</keyword>
<feature type="signal peptide" evidence="1">
    <location>
        <begin position="1"/>
        <end position="22"/>
    </location>
</feature>
<organism evidence="3 4">
    <name type="scientific">Marinobacter lutaoensis</name>
    <dbReference type="NCBI Taxonomy" id="135739"/>
    <lineage>
        <taxon>Bacteria</taxon>
        <taxon>Pseudomonadati</taxon>
        <taxon>Pseudomonadota</taxon>
        <taxon>Gammaproteobacteria</taxon>
        <taxon>Pseudomonadales</taxon>
        <taxon>Marinobacteraceae</taxon>
        <taxon>Marinobacter</taxon>
    </lineage>
</organism>
<dbReference type="STRING" id="135739.BTO32_10340"/>
<dbReference type="EMBL" id="MSCW01000007">
    <property type="protein sequence ID" value="ONF43087.1"/>
    <property type="molecule type" value="Genomic_DNA"/>
</dbReference>
<gene>
    <name evidence="3" type="ORF">BTO32_10340</name>
</gene>
<dbReference type="OrthoDB" id="6180023at2"/>
<feature type="chain" id="PRO_5013138334" description="DUF6160 domain-containing protein" evidence="1">
    <location>
        <begin position="23"/>
        <end position="331"/>
    </location>
</feature>
<accession>A0A1V2DR11</accession>
<evidence type="ECO:0000313" key="4">
    <source>
        <dbReference type="Proteomes" id="UP000189339"/>
    </source>
</evidence>